<evidence type="ECO:0000313" key="1">
    <source>
        <dbReference type="EMBL" id="ETX15248.1"/>
    </source>
</evidence>
<name>X7EJB7_9RHOB</name>
<gene>
    <name evidence="1" type="ORF">OCH239_18395</name>
</gene>
<sequence>MAQSAPATATHTSFGGILDRMTEGLTRGLTFLVENNPRYGQISAINGMSDAELSKRGTTRADLVRKVFSDRYYL</sequence>
<organism evidence="1 2">
    <name type="scientific">Roseivivax halodurans JCM 10272</name>
    <dbReference type="NCBI Taxonomy" id="1449350"/>
    <lineage>
        <taxon>Bacteria</taxon>
        <taxon>Pseudomonadati</taxon>
        <taxon>Pseudomonadota</taxon>
        <taxon>Alphaproteobacteria</taxon>
        <taxon>Rhodobacterales</taxon>
        <taxon>Roseobacteraceae</taxon>
        <taxon>Roseivivax</taxon>
    </lineage>
</organism>
<reference evidence="1 2" key="1">
    <citation type="submission" date="2014-01" db="EMBL/GenBank/DDBJ databases">
        <title>Roseivivax halodurans JCM 10272 Genome Sequencing.</title>
        <authorList>
            <person name="Lai Q."/>
            <person name="Li G."/>
            <person name="Shao Z."/>
        </authorList>
    </citation>
    <scope>NUCLEOTIDE SEQUENCE [LARGE SCALE GENOMIC DNA]</scope>
    <source>
        <strain evidence="1 2">JCM 10272</strain>
    </source>
</reference>
<dbReference type="OrthoDB" id="7867799at2"/>
<evidence type="ECO:0008006" key="3">
    <source>
        <dbReference type="Google" id="ProtNLM"/>
    </source>
</evidence>
<evidence type="ECO:0000313" key="2">
    <source>
        <dbReference type="Proteomes" id="UP000022447"/>
    </source>
</evidence>
<dbReference type="AlphaFoldDB" id="X7EJB7"/>
<dbReference type="eggNOG" id="ENOG5031BH7">
    <property type="taxonomic scope" value="Bacteria"/>
</dbReference>
<proteinExistence type="predicted"/>
<dbReference type="EMBL" id="JALZ01000006">
    <property type="protein sequence ID" value="ETX15248.1"/>
    <property type="molecule type" value="Genomic_DNA"/>
</dbReference>
<dbReference type="RefSeq" id="WP_037260808.1">
    <property type="nucleotide sequence ID" value="NZ_JALZ01000006.1"/>
</dbReference>
<protein>
    <recommendedName>
        <fullName evidence="3">DUF1127 domain-containing protein</fullName>
    </recommendedName>
</protein>
<dbReference type="Proteomes" id="UP000022447">
    <property type="component" value="Unassembled WGS sequence"/>
</dbReference>
<dbReference type="STRING" id="1449350.OCH239_18395"/>
<keyword evidence="2" id="KW-1185">Reference proteome</keyword>
<comment type="caution">
    <text evidence="1">The sequence shown here is derived from an EMBL/GenBank/DDBJ whole genome shotgun (WGS) entry which is preliminary data.</text>
</comment>
<accession>X7EJB7</accession>